<dbReference type="SUPFAM" id="SSF55729">
    <property type="entry name" value="Acyl-CoA N-acyltransferases (Nat)"/>
    <property type="match status" value="1"/>
</dbReference>
<dbReference type="Gene3D" id="3.40.630.30">
    <property type="match status" value="1"/>
</dbReference>
<dbReference type="PROSITE" id="PS51729">
    <property type="entry name" value="GNAT_YJDJ"/>
    <property type="match status" value="1"/>
</dbReference>
<accession>A0A1M6NTE8</accession>
<feature type="domain" description="N-acetyltransferase" evidence="2">
    <location>
        <begin position="6"/>
        <end position="93"/>
    </location>
</feature>
<dbReference type="Proteomes" id="UP000184452">
    <property type="component" value="Unassembled WGS sequence"/>
</dbReference>
<dbReference type="GO" id="GO:0016747">
    <property type="term" value="F:acyltransferase activity, transferring groups other than amino-acyl groups"/>
    <property type="evidence" value="ECO:0007669"/>
    <property type="project" value="InterPro"/>
</dbReference>
<dbReference type="AlphaFoldDB" id="A0A1M6NTE8"/>
<dbReference type="PANTHER" id="PTHR31435">
    <property type="entry name" value="PROTEIN NATD1"/>
    <property type="match status" value="1"/>
</dbReference>
<dbReference type="PANTHER" id="PTHR31435:SF10">
    <property type="entry name" value="BSR4717 PROTEIN"/>
    <property type="match status" value="1"/>
</dbReference>
<dbReference type="OrthoDB" id="5405911at2"/>
<sequence>MDLTVADVPDRSRYEVSVDGKVVGFSAYHRLEDGVLALPHVEVDPVHQGRGVAAELMRRSLDDVRAKGLKVMPVCPYARAYIAKNGEYADLVQ</sequence>
<dbReference type="CDD" id="cd04301">
    <property type="entry name" value="NAT_SF"/>
    <property type="match status" value="1"/>
</dbReference>
<protein>
    <submittedName>
        <fullName evidence="3">Uncharacterized protein</fullName>
    </submittedName>
</protein>
<dbReference type="RefSeq" id="WP_073380777.1">
    <property type="nucleotide sequence ID" value="NZ_FQZK01000012.1"/>
</dbReference>
<gene>
    <name evidence="3" type="ORF">SAMN05421803_11293</name>
</gene>
<dbReference type="Pfam" id="PF14542">
    <property type="entry name" value="Acetyltransf_CG"/>
    <property type="match status" value="1"/>
</dbReference>
<evidence type="ECO:0000259" key="1">
    <source>
        <dbReference type="PROSITE" id="PS51186"/>
    </source>
</evidence>
<evidence type="ECO:0000313" key="3">
    <source>
        <dbReference type="EMBL" id="SHJ98930.1"/>
    </source>
</evidence>
<dbReference type="InterPro" id="IPR045057">
    <property type="entry name" value="Gcn5-rel_NAT"/>
</dbReference>
<reference evidence="3 4" key="1">
    <citation type="submission" date="2016-11" db="EMBL/GenBank/DDBJ databases">
        <authorList>
            <person name="Jaros S."/>
            <person name="Januszkiewicz K."/>
            <person name="Wedrychowicz H."/>
        </authorList>
    </citation>
    <scope>NUCLEOTIDE SEQUENCE [LARGE SCALE GENOMIC DNA]</scope>
    <source>
        <strain evidence="3 4">CGMCC 4.5723</strain>
    </source>
</reference>
<evidence type="ECO:0000259" key="2">
    <source>
        <dbReference type="PROSITE" id="PS51729"/>
    </source>
</evidence>
<dbReference type="EMBL" id="FQZK01000012">
    <property type="protein sequence ID" value="SHJ98930.1"/>
    <property type="molecule type" value="Genomic_DNA"/>
</dbReference>
<keyword evidence="4" id="KW-1185">Reference proteome</keyword>
<dbReference type="InterPro" id="IPR016181">
    <property type="entry name" value="Acyl_CoA_acyltransferase"/>
</dbReference>
<feature type="domain" description="N-acetyltransferase" evidence="1">
    <location>
        <begin position="1"/>
        <end position="93"/>
    </location>
</feature>
<name>A0A1M6NTE8_9ACTN</name>
<organism evidence="3 4">
    <name type="scientific">Nocardiopsis flavescens</name>
    <dbReference type="NCBI Taxonomy" id="758803"/>
    <lineage>
        <taxon>Bacteria</taxon>
        <taxon>Bacillati</taxon>
        <taxon>Actinomycetota</taxon>
        <taxon>Actinomycetes</taxon>
        <taxon>Streptosporangiales</taxon>
        <taxon>Nocardiopsidaceae</taxon>
        <taxon>Nocardiopsis</taxon>
    </lineage>
</organism>
<dbReference type="PROSITE" id="PS51186">
    <property type="entry name" value="GNAT"/>
    <property type="match status" value="1"/>
</dbReference>
<dbReference type="InterPro" id="IPR031165">
    <property type="entry name" value="GNAT_YJDJ"/>
</dbReference>
<dbReference type="STRING" id="758803.SAMN05421803_11293"/>
<evidence type="ECO:0000313" key="4">
    <source>
        <dbReference type="Proteomes" id="UP000184452"/>
    </source>
</evidence>
<proteinExistence type="predicted"/>
<dbReference type="InterPro" id="IPR000182">
    <property type="entry name" value="GNAT_dom"/>
</dbReference>